<protein>
    <submittedName>
        <fullName evidence="5">Transketolase</fullName>
    </submittedName>
</protein>
<keyword evidence="3" id="KW-0786">Thiamine pyrophosphate</keyword>
<reference evidence="6" key="1">
    <citation type="journal article" date="2019" name="Int. J. Syst. Evol. Microbiol.">
        <title>The Global Catalogue of Microorganisms (GCM) 10K type strain sequencing project: providing services to taxonomists for standard genome sequencing and annotation.</title>
        <authorList>
            <consortium name="The Broad Institute Genomics Platform"/>
            <consortium name="The Broad Institute Genome Sequencing Center for Infectious Disease"/>
            <person name="Wu L."/>
            <person name="Ma J."/>
        </authorList>
    </citation>
    <scope>NUCLEOTIDE SEQUENCE [LARGE SCALE GENOMIC DNA]</scope>
    <source>
        <strain evidence="6">JCM 17656</strain>
    </source>
</reference>
<evidence type="ECO:0000259" key="4">
    <source>
        <dbReference type="Pfam" id="PF00456"/>
    </source>
</evidence>
<comment type="caution">
    <text evidence="5">The sequence shown here is derived from an EMBL/GenBank/DDBJ whole genome shotgun (WGS) entry which is preliminary data.</text>
</comment>
<keyword evidence="6" id="KW-1185">Reference proteome</keyword>
<evidence type="ECO:0000313" key="5">
    <source>
        <dbReference type="EMBL" id="GAA3570785.1"/>
    </source>
</evidence>
<evidence type="ECO:0000256" key="2">
    <source>
        <dbReference type="ARBA" id="ARBA00007131"/>
    </source>
</evidence>
<proteinExistence type="inferred from homology"/>
<evidence type="ECO:0000256" key="3">
    <source>
        <dbReference type="ARBA" id="ARBA00023052"/>
    </source>
</evidence>
<organism evidence="5 6">
    <name type="scientific">Streptomyces osmaniensis</name>
    <dbReference type="NCBI Taxonomy" id="593134"/>
    <lineage>
        <taxon>Bacteria</taxon>
        <taxon>Bacillati</taxon>
        <taxon>Actinomycetota</taxon>
        <taxon>Actinomycetes</taxon>
        <taxon>Kitasatosporales</taxon>
        <taxon>Streptomycetaceae</taxon>
        <taxon>Streptomyces</taxon>
    </lineage>
</organism>
<sequence>MAAEVRAAALKRARTDAAGVADGARRRILELGRSRRTPLHFGSALSALEILAASASVLRPGEDDLVLSKGHAALGLYAVLAERGDLDPRAFLAYGRDARLSVHPHRGSSPATAFSTGSLGHGIALATGSCLGRALLGRSGQSHVVMGDGECQEGSVWEAAAFAADRGVSGLTVIVDANGFNQNSSLAGTSSGEGLAAQFAALGWQTSVVDGHDAAALTGALLRPVSRVPHVVIARTNKGHGCAQLVDAMPGAHFTSLPGE</sequence>
<dbReference type="Pfam" id="PF00456">
    <property type="entry name" value="Transketolase_N"/>
    <property type="match status" value="1"/>
</dbReference>
<dbReference type="RefSeq" id="WP_346184393.1">
    <property type="nucleotide sequence ID" value="NZ_BAABCE010000012.1"/>
</dbReference>
<gene>
    <name evidence="5" type="ORF">GCM10022295_60870</name>
</gene>
<dbReference type="EMBL" id="BAABCE010000012">
    <property type="protein sequence ID" value="GAA3570785.1"/>
    <property type="molecule type" value="Genomic_DNA"/>
</dbReference>
<dbReference type="SUPFAM" id="SSF52518">
    <property type="entry name" value="Thiamin diphosphate-binding fold (THDP-binding)"/>
    <property type="match status" value="1"/>
</dbReference>
<accession>A0ABP6XQU1</accession>
<comment type="cofactor">
    <cofactor evidence="1">
        <name>thiamine diphosphate</name>
        <dbReference type="ChEBI" id="CHEBI:58937"/>
    </cofactor>
</comment>
<evidence type="ECO:0000256" key="1">
    <source>
        <dbReference type="ARBA" id="ARBA00001964"/>
    </source>
</evidence>
<dbReference type="Proteomes" id="UP001500707">
    <property type="component" value="Unassembled WGS sequence"/>
</dbReference>
<evidence type="ECO:0000313" key="6">
    <source>
        <dbReference type="Proteomes" id="UP001500707"/>
    </source>
</evidence>
<dbReference type="Gene3D" id="3.40.50.970">
    <property type="match status" value="1"/>
</dbReference>
<name>A0ABP6XQU1_9ACTN</name>
<dbReference type="PANTHER" id="PTHR47514">
    <property type="entry name" value="TRANSKETOLASE N-TERMINAL SECTION-RELATED"/>
    <property type="match status" value="1"/>
</dbReference>
<comment type="similarity">
    <text evidence="2">Belongs to the transketolase family.</text>
</comment>
<feature type="domain" description="Transketolase N-terminal" evidence="4">
    <location>
        <begin position="62"/>
        <end position="244"/>
    </location>
</feature>
<dbReference type="InterPro" id="IPR005474">
    <property type="entry name" value="Transketolase_N"/>
</dbReference>
<dbReference type="InterPro" id="IPR029061">
    <property type="entry name" value="THDP-binding"/>
</dbReference>
<dbReference type="PANTHER" id="PTHR47514:SF1">
    <property type="entry name" value="TRANSKETOLASE N-TERMINAL SECTION-RELATED"/>
    <property type="match status" value="1"/>
</dbReference>